<feature type="compositionally biased region" description="Low complexity" evidence="1">
    <location>
        <begin position="108"/>
        <end position="117"/>
    </location>
</feature>
<organism evidence="3 4">
    <name type="scientific">Lasiosphaeria ovina</name>
    <dbReference type="NCBI Taxonomy" id="92902"/>
    <lineage>
        <taxon>Eukaryota</taxon>
        <taxon>Fungi</taxon>
        <taxon>Dikarya</taxon>
        <taxon>Ascomycota</taxon>
        <taxon>Pezizomycotina</taxon>
        <taxon>Sordariomycetes</taxon>
        <taxon>Sordariomycetidae</taxon>
        <taxon>Sordariales</taxon>
        <taxon>Lasiosphaeriaceae</taxon>
        <taxon>Lasiosphaeria</taxon>
    </lineage>
</organism>
<evidence type="ECO:0000313" key="4">
    <source>
        <dbReference type="Proteomes" id="UP001287356"/>
    </source>
</evidence>
<dbReference type="AlphaFoldDB" id="A0AAE0K6Y7"/>
<feature type="compositionally biased region" description="Basic and acidic residues" evidence="1">
    <location>
        <begin position="663"/>
        <end position="693"/>
    </location>
</feature>
<evidence type="ECO:0000259" key="2">
    <source>
        <dbReference type="Pfam" id="PF24355"/>
    </source>
</evidence>
<feature type="compositionally biased region" description="Low complexity" evidence="1">
    <location>
        <begin position="54"/>
        <end position="66"/>
    </location>
</feature>
<proteinExistence type="predicted"/>
<feature type="compositionally biased region" description="Basic and acidic residues" evidence="1">
    <location>
        <begin position="175"/>
        <end position="191"/>
    </location>
</feature>
<feature type="domain" description="DUF7514" evidence="2">
    <location>
        <begin position="273"/>
        <end position="442"/>
    </location>
</feature>
<protein>
    <recommendedName>
        <fullName evidence="2">DUF7514 domain-containing protein</fullName>
    </recommendedName>
</protein>
<sequence>MDSSSTLVKGAPLKRGGTAVLMAAALHASSTDLKSSSTGSLNRQFLFPERKEPLSPVLVPSSGPSGEEQRKQASNNNNSHDSSESDSDASNSSDDSYDSDDDDEDKSAAAATGDGAALSSRTRAPSWESSTTSVATTVEDENASIKTAAAAAAASLNPAASVDVLAEIRKMIKEELGQFRDDKDKKGEEQQKTQGQDTPTQQPPRTRSPPSSQPSPVSKSTYAFPSLQQQQPAAPGPAASSTPSSPGRQTEARWSGIGTSPVVEMSAVDQKWGVLFDGQGVGTKRLEQVLKGFARYIAEELTPRKMEVVTPDKVVIFYLHYKLDVEVFPFTAVFSGRGRQAHERVADLYHQLGCEYYLVPAEAQCRPTMPGLTLRGFAQWMTWTIRAYPDEEARRLARAVTALPFNAESLLDGKPERLPKQISRHLLPEKPDQDARARFDDVLKRAVDDMQLSPSSAASATFRGVPLANLGNSSTAQPFPSPRQEASASSNSSTTTRRASDSRASSPRSRYHPRSEVPSSASSAASWQTDEDYNNHSRRRSATGTGTGGGTTPRARSGSVRDGMSTGAGYARSMSSASHASNSSAARRDPPSSSRAPPAIVTAASSAASSNSTNARRSRRGSSPPPFGHRHHSLSVGDMLPFPSTPSPTAVKFDTSNTAASGRGRDRGRSARDERDRDRDRERERERERERDRRGRRPASLVSMFSSTSASGGVGGSSSSSSSRRSTSRRRPPPVVIVHDDRDRDRDRDRERDRDRDRERDRDGRGPTWQEYLAGPAAGAAPRSGTRVRRPSEARSSTS</sequence>
<feature type="compositionally biased region" description="Acidic residues" evidence="1">
    <location>
        <begin position="95"/>
        <end position="105"/>
    </location>
</feature>
<dbReference type="Proteomes" id="UP001287356">
    <property type="component" value="Unassembled WGS sequence"/>
</dbReference>
<dbReference type="InterPro" id="IPR055936">
    <property type="entry name" value="DUF7514"/>
</dbReference>
<reference evidence="3" key="2">
    <citation type="submission" date="2023-06" db="EMBL/GenBank/DDBJ databases">
        <authorList>
            <consortium name="Lawrence Berkeley National Laboratory"/>
            <person name="Haridas S."/>
            <person name="Hensen N."/>
            <person name="Bonometti L."/>
            <person name="Westerberg I."/>
            <person name="Brannstrom I.O."/>
            <person name="Guillou S."/>
            <person name="Cros-Aarteil S."/>
            <person name="Calhoun S."/>
            <person name="Kuo A."/>
            <person name="Mondo S."/>
            <person name="Pangilinan J."/>
            <person name="Riley R."/>
            <person name="Labutti K."/>
            <person name="Andreopoulos B."/>
            <person name="Lipzen A."/>
            <person name="Chen C."/>
            <person name="Yanf M."/>
            <person name="Daum C."/>
            <person name="Ng V."/>
            <person name="Clum A."/>
            <person name="Steindorff A."/>
            <person name="Ohm R."/>
            <person name="Martin F."/>
            <person name="Silar P."/>
            <person name="Natvig D."/>
            <person name="Lalanne C."/>
            <person name="Gautier V."/>
            <person name="Ament-Velasquez S.L."/>
            <person name="Kruys A."/>
            <person name="Hutchinson M.I."/>
            <person name="Powell A.J."/>
            <person name="Barry K."/>
            <person name="Miller A.N."/>
            <person name="Grigoriev I.V."/>
            <person name="Debuchy R."/>
            <person name="Gladieux P."/>
            <person name="Thoren M.H."/>
            <person name="Johannesson H."/>
        </authorList>
    </citation>
    <scope>NUCLEOTIDE SEQUENCE</scope>
    <source>
        <strain evidence="3">CBS 958.72</strain>
    </source>
</reference>
<reference evidence="3" key="1">
    <citation type="journal article" date="2023" name="Mol. Phylogenet. Evol.">
        <title>Genome-scale phylogeny and comparative genomics of the fungal order Sordariales.</title>
        <authorList>
            <person name="Hensen N."/>
            <person name="Bonometti L."/>
            <person name="Westerberg I."/>
            <person name="Brannstrom I.O."/>
            <person name="Guillou S."/>
            <person name="Cros-Aarteil S."/>
            <person name="Calhoun S."/>
            <person name="Haridas S."/>
            <person name="Kuo A."/>
            <person name="Mondo S."/>
            <person name="Pangilinan J."/>
            <person name="Riley R."/>
            <person name="LaButti K."/>
            <person name="Andreopoulos B."/>
            <person name="Lipzen A."/>
            <person name="Chen C."/>
            <person name="Yan M."/>
            <person name="Daum C."/>
            <person name="Ng V."/>
            <person name="Clum A."/>
            <person name="Steindorff A."/>
            <person name="Ohm R.A."/>
            <person name="Martin F."/>
            <person name="Silar P."/>
            <person name="Natvig D.O."/>
            <person name="Lalanne C."/>
            <person name="Gautier V."/>
            <person name="Ament-Velasquez S.L."/>
            <person name="Kruys A."/>
            <person name="Hutchinson M.I."/>
            <person name="Powell A.J."/>
            <person name="Barry K."/>
            <person name="Miller A.N."/>
            <person name="Grigoriev I.V."/>
            <person name="Debuchy R."/>
            <person name="Gladieux P."/>
            <person name="Hiltunen Thoren M."/>
            <person name="Johannesson H."/>
        </authorList>
    </citation>
    <scope>NUCLEOTIDE SEQUENCE</scope>
    <source>
        <strain evidence="3">CBS 958.72</strain>
    </source>
</reference>
<gene>
    <name evidence="3" type="ORF">B0T24DRAFT_307604</name>
</gene>
<keyword evidence="4" id="KW-1185">Reference proteome</keyword>
<feature type="compositionally biased region" description="Low complexity" evidence="1">
    <location>
        <begin position="706"/>
        <end position="725"/>
    </location>
</feature>
<feature type="region of interest" description="Disordered" evidence="1">
    <location>
        <begin position="175"/>
        <end position="258"/>
    </location>
</feature>
<feature type="compositionally biased region" description="Low complexity" evidence="1">
    <location>
        <begin position="192"/>
        <end position="246"/>
    </location>
</feature>
<feature type="compositionally biased region" description="Low complexity" evidence="1">
    <location>
        <begin position="571"/>
        <end position="615"/>
    </location>
</feature>
<comment type="caution">
    <text evidence="3">The sequence shown here is derived from an EMBL/GenBank/DDBJ whole genome shotgun (WGS) entry which is preliminary data.</text>
</comment>
<name>A0AAE0K6Y7_9PEZI</name>
<feature type="compositionally biased region" description="Low complexity" evidence="1">
    <location>
        <begin position="486"/>
        <end position="508"/>
    </location>
</feature>
<accession>A0AAE0K6Y7</accession>
<dbReference type="Pfam" id="PF24355">
    <property type="entry name" value="DUF7514"/>
    <property type="match status" value="1"/>
</dbReference>
<feature type="compositionally biased region" description="Low complexity" evidence="1">
    <location>
        <begin position="126"/>
        <end position="137"/>
    </location>
</feature>
<feature type="compositionally biased region" description="Low complexity" evidence="1">
    <location>
        <begin position="29"/>
        <end position="41"/>
    </location>
</feature>
<dbReference type="PANTHER" id="PTHR39611">
    <property type="entry name" value="HYDROXYPROLINE-RICH GLYCOPROTEIN DZ-HRGP-RELATED"/>
    <property type="match status" value="1"/>
</dbReference>
<dbReference type="EMBL" id="JAULSN010000005">
    <property type="protein sequence ID" value="KAK3371213.1"/>
    <property type="molecule type" value="Genomic_DNA"/>
</dbReference>
<dbReference type="PANTHER" id="PTHR39611:SF2">
    <property type="entry name" value="HYDROXYPROLINE-RICH GLYCOPROTEIN DZ-HRGP"/>
    <property type="match status" value="1"/>
</dbReference>
<feature type="region of interest" description="Disordered" evidence="1">
    <location>
        <begin position="469"/>
        <end position="799"/>
    </location>
</feature>
<evidence type="ECO:0000313" key="3">
    <source>
        <dbReference type="EMBL" id="KAK3371213.1"/>
    </source>
</evidence>
<feature type="region of interest" description="Disordered" evidence="1">
    <location>
        <begin position="28"/>
        <end position="139"/>
    </location>
</feature>
<feature type="compositionally biased region" description="Basic and acidic residues" evidence="1">
    <location>
        <begin position="738"/>
        <end position="765"/>
    </location>
</feature>
<evidence type="ECO:0000256" key="1">
    <source>
        <dbReference type="SAM" id="MobiDB-lite"/>
    </source>
</evidence>